<dbReference type="Pfam" id="PF00534">
    <property type="entry name" value="Glycos_transf_1"/>
    <property type="match status" value="1"/>
</dbReference>
<dbReference type="EMBL" id="AUYC01000084">
    <property type="protein sequence ID" value="KZN58241.1"/>
    <property type="molecule type" value="Genomic_DNA"/>
</dbReference>
<evidence type="ECO:0000259" key="1">
    <source>
        <dbReference type="Pfam" id="PF00534"/>
    </source>
</evidence>
<feature type="domain" description="Glycosyl transferase family 1" evidence="1">
    <location>
        <begin position="222"/>
        <end position="367"/>
    </location>
</feature>
<dbReference type="SUPFAM" id="SSF53756">
    <property type="entry name" value="UDP-Glycosyltransferase/glycogen phosphorylase"/>
    <property type="match status" value="1"/>
</dbReference>
<gene>
    <name evidence="2" type="ORF">N473_05730</name>
</gene>
<evidence type="ECO:0000313" key="2">
    <source>
        <dbReference type="EMBL" id="KZN58241.1"/>
    </source>
</evidence>
<evidence type="ECO:0000313" key="3">
    <source>
        <dbReference type="Proteomes" id="UP000076486"/>
    </source>
</evidence>
<dbReference type="GO" id="GO:0016757">
    <property type="term" value="F:glycosyltransferase activity"/>
    <property type="evidence" value="ECO:0007669"/>
    <property type="project" value="InterPro"/>
</dbReference>
<dbReference type="GO" id="GO:1901135">
    <property type="term" value="P:carbohydrate derivative metabolic process"/>
    <property type="evidence" value="ECO:0007669"/>
    <property type="project" value="UniProtKB-ARBA"/>
</dbReference>
<dbReference type="InterPro" id="IPR001296">
    <property type="entry name" value="Glyco_trans_1"/>
</dbReference>
<dbReference type="Proteomes" id="UP000076486">
    <property type="component" value="Unassembled WGS sequence"/>
</dbReference>
<comment type="caution">
    <text evidence="2">The sequence shown here is derived from an EMBL/GenBank/DDBJ whole genome shotgun (WGS) entry which is preliminary data.</text>
</comment>
<reference evidence="2 3" key="1">
    <citation type="submission" date="2013-07" db="EMBL/GenBank/DDBJ databases">
        <title>Comparative Genomic and Metabolomic Analysis of Twelve Strains of Pseudoalteromonas luteoviolacea.</title>
        <authorList>
            <person name="Vynne N.G."/>
            <person name="Mansson M."/>
            <person name="Gram L."/>
        </authorList>
    </citation>
    <scope>NUCLEOTIDE SEQUENCE [LARGE SCALE GENOMIC DNA]</scope>
    <source>
        <strain evidence="2 3">CPMOR-1</strain>
    </source>
</reference>
<dbReference type="Gene3D" id="3.40.50.2000">
    <property type="entry name" value="Glycogen Phosphorylase B"/>
    <property type="match status" value="1"/>
</dbReference>
<protein>
    <recommendedName>
        <fullName evidence="1">Glycosyl transferase family 1 domain-containing protein</fullName>
    </recommendedName>
</protein>
<dbReference type="PATRIC" id="fig|1365248.3.peg.5117"/>
<dbReference type="RefSeq" id="WP_063370157.1">
    <property type="nucleotide sequence ID" value="NZ_AUYC01000084.1"/>
</dbReference>
<organism evidence="2 3">
    <name type="scientific">Pseudoalteromonas luteoviolacea CPMOR-1</name>
    <dbReference type="NCBI Taxonomy" id="1365248"/>
    <lineage>
        <taxon>Bacteria</taxon>
        <taxon>Pseudomonadati</taxon>
        <taxon>Pseudomonadota</taxon>
        <taxon>Gammaproteobacteria</taxon>
        <taxon>Alteromonadales</taxon>
        <taxon>Pseudoalteromonadaceae</taxon>
        <taxon>Pseudoalteromonas</taxon>
    </lineage>
</organism>
<sequence>MVSDVREKGSKVTFISFQTLRNDIATGMVKFLLPLHAEVSHNKAVEYYVGDARSNSDKYKDIKTVSSGYFYISKIVDILASKPLFKGLLAKKRYYMEVLFDYFCSKKLDGKTYLVASCYLPKTFAKNRQLGGKNVFIAGNPCEFAIRTELNNLEAKFGIKISDVYTDSTRLAFIRKSYEQVDELMLFTESQRSTYTSSYTDKAIFYRETFIKPNAKLFPETNVTKSKQFTFCYIAHSVWLKGLTTLLDAWKESRPDGARLLIGGNIEPGLKKSIDEKYRDIEGVEFLGRVEDLNLFFRESHVCVVPSLLDAGPATVAESLSCGTPVICSDGCGSSTLVTGQFGQVFKSGSEKALAKALHELSSNYENYSFTSQDFAAVSARIDESEFHTAAATYILEGAK</sequence>
<dbReference type="AlphaFoldDB" id="A0A167HKL7"/>
<accession>A0A167HKL7</accession>
<dbReference type="PANTHER" id="PTHR12526">
    <property type="entry name" value="GLYCOSYLTRANSFERASE"/>
    <property type="match status" value="1"/>
</dbReference>
<proteinExistence type="predicted"/>
<name>A0A167HKL7_9GAMM</name>